<dbReference type="SUPFAM" id="SSF52172">
    <property type="entry name" value="CheY-like"/>
    <property type="match status" value="1"/>
</dbReference>
<dbReference type="Gene3D" id="3.20.20.450">
    <property type="entry name" value="EAL domain"/>
    <property type="match status" value="1"/>
</dbReference>
<dbReference type="EMBL" id="VFJB01000005">
    <property type="protein sequence ID" value="KAA0258236.1"/>
    <property type="molecule type" value="Genomic_DNA"/>
</dbReference>
<sequence>MNKDIRVFILEDDTLQFDIIKQVVENAGVNFIDGAYNGNNAIKKLKEHKSKGIKYDIIITDLNMPGMDGIKFLEEVNKYELANNAVVVSGMDSSILESVENLVTHYKIPVLGIVSKPFSSSAWYDLMENFKNGSLKRQKSDSCLNGKVEKSYSKEEILLGIKNKEFIPYFQPQINLLNERIDGFEALARWIHKEDGIVSPFKFIPIIESDMEIQFSFTMLMFDKVIEFMKLCQKINPDIYVSMNIFVNLLEDERFYDELIERVNNSGISPSHFVLEITESGLATNMDKVLSSLARFRLKGFKLSIDDFGTGYSSLAQLRAIPFTELKIDRVFIRNIHKNNKNQSIVLSTKLLAEKLGLSIVVEGCEIKEEIDYLKVSGCDTAQGFYYSKPLTFEEAIEYLKANL</sequence>
<evidence type="ECO:0000259" key="2">
    <source>
        <dbReference type="PROSITE" id="PS50110"/>
    </source>
</evidence>
<dbReference type="SMART" id="SM00052">
    <property type="entry name" value="EAL"/>
    <property type="match status" value="1"/>
</dbReference>
<dbReference type="GO" id="GO:0071111">
    <property type="term" value="F:cyclic-guanylate-specific phosphodiesterase activity"/>
    <property type="evidence" value="ECO:0007669"/>
    <property type="project" value="InterPro"/>
</dbReference>
<keyword evidence="5" id="KW-1185">Reference proteome</keyword>
<protein>
    <submittedName>
        <fullName evidence="4">EAL domain-containing protein</fullName>
    </submittedName>
</protein>
<feature type="domain" description="Response regulatory" evidence="2">
    <location>
        <begin position="6"/>
        <end position="131"/>
    </location>
</feature>
<feature type="domain" description="EAL" evidence="3">
    <location>
        <begin position="150"/>
        <end position="404"/>
    </location>
</feature>
<evidence type="ECO:0000259" key="3">
    <source>
        <dbReference type="PROSITE" id="PS50883"/>
    </source>
</evidence>
<dbReference type="InterPro" id="IPR001633">
    <property type="entry name" value="EAL_dom"/>
</dbReference>
<dbReference type="InterPro" id="IPR011006">
    <property type="entry name" value="CheY-like_superfamily"/>
</dbReference>
<dbReference type="AlphaFoldDB" id="A0A5A8F3Y4"/>
<proteinExistence type="predicted"/>
<keyword evidence="1" id="KW-0597">Phosphoprotein</keyword>
<dbReference type="PROSITE" id="PS50883">
    <property type="entry name" value="EAL"/>
    <property type="match status" value="1"/>
</dbReference>
<evidence type="ECO:0000313" key="4">
    <source>
        <dbReference type="EMBL" id="KAA0258236.1"/>
    </source>
</evidence>
<dbReference type="Pfam" id="PF00072">
    <property type="entry name" value="Response_reg"/>
    <property type="match status" value="1"/>
</dbReference>
<accession>A0A5A8F3Y4</accession>
<dbReference type="PANTHER" id="PTHR33121:SF70">
    <property type="entry name" value="SIGNALING PROTEIN YKOW"/>
    <property type="match status" value="1"/>
</dbReference>
<dbReference type="OrthoDB" id="9813903at2"/>
<dbReference type="RefSeq" id="WP_149266556.1">
    <property type="nucleotide sequence ID" value="NZ_VFJB01000005.1"/>
</dbReference>
<reference evidence="4 5" key="1">
    <citation type="submission" date="2019-06" db="EMBL/GenBank/DDBJ databases">
        <title>Genomic insights into carbon and energy metabolism of Deferribacter autotrophicus revealed new metabolic traits in the phylum Deferribacteres.</title>
        <authorList>
            <person name="Slobodkin A.I."/>
            <person name="Slobodkina G.B."/>
            <person name="Allioux M."/>
            <person name="Alain K."/>
            <person name="Jebbar M."/>
            <person name="Shadrin V."/>
            <person name="Kublanov I.V."/>
            <person name="Toshchakov S.V."/>
            <person name="Bonch-Osmolovskaya E.A."/>
        </authorList>
    </citation>
    <scope>NUCLEOTIDE SEQUENCE [LARGE SCALE GENOMIC DNA]</scope>
    <source>
        <strain evidence="4 5">SL50</strain>
    </source>
</reference>
<dbReference type="InterPro" id="IPR001789">
    <property type="entry name" value="Sig_transdc_resp-reg_receiver"/>
</dbReference>
<evidence type="ECO:0000256" key="1">
    <source>
        <dbReference type="PROSITE-ProRule" id="PRU00169"/>
    </source>
</evidence>
<dbReference type="InterPro" id="IPR035919">
    <property type="entry name" value="EAL_sf"/>
</dbReference>
<dbReference type="PANTHER" id="PTHR33121">
    <property type="entry name" value="CYCLIC DI-GMP PHOSPHODIESTERASE PDEF"/>
    <property type="match status" value="1"/>
</dbReference>
<dbReference type="SUPFAM" id="SSF141868">
    <property type="entry name" value="EAL domain-like"/>
    <property type="match status" value="1"/>
</dbReference>
<feature type="modified residue" description="4-aspartylphosphate" evidence="1">
    <location>
        <position position="61"/>
    </location>
</feature>
<dbReference type="InterPro" id="IPR050706">
    <property type="entry name" value="Cyclic-di-GMP_PDE-like"/>
</dbReference>
<dbReference type="CDD" id="cd01948">
    <property type="entry name" value="EAL"/>
    <property type="match status" value="1"/>
</dbReference>
<comment type="caution">
    <text evidence="4">The sequence shown here is derived from an EMBL/GenBank/DDBJ whole genome shotgun (WGS) entry which is preliminary data.</text>
</comment>
<dbReference type="Gene3D" id="3.40.50.2300">
    <property type="match status" value="1"/>
</dbReference>
<evidence type="ECO:0000313" key="5">
    <source>
        <dbReference type="Proteomes" id="UP000322876"/>
    </source>
</evidence>
<name>A0A5A8F3Y4_9BACT</name>
<dbReference type="SMART" id="SM00448">
    <property type="entry name" value="REC"/>
    <property type="match status" value="1"/>
</dbReference>
<dbReference type="Proteomes" id="UP000322876">
    <property type="component" value="Unassembled WGS sequence"/>
</dbReference>
<gene>
    <name evidence="4" type="ORF">FHQ18_07535</name>
</gene>
<dbReference type="PROSITE" id="PS50110">
    <property type="entry name" value="RESPONSE_REGULATORY"/>
    <property type="match status" value="1"/>
</dbReference>
<dbReference type="GO" id="GO:0000160">
    <property type="term" value="P:phosphorelay signal transduction system"/>
    <property type="evidence" value="ECO:0007669"/>
    <property type="project" value="InterPro"/>
</dbReference>
<organism evidence="4 5">
    <name type="scientific">Deferribacter autotrophicus</name>
    <dbReference type="NCBI Taxonomy" id="500465"/>
    <lineage>
        <taxon>Bacteria</taxon>
        <taxon>Pseudomonadati</taxon>
        <taxon>Deferribacterota</taxon>
        <taxon>Deferribacteres</taxon>
        <taxon>Deferribacterales</taxon>
        <taxon>Deferribacteraceae</taxon>
        <taxon>Deferribacter</taxon>
    </lineage>
</organism>
<dbReference type="Pfam" id="PF00563">
    <property type="entry name" value="EAL"/>
    <property type="match status" value="1"/>
</dbReference>